<proteinExistence type="predicted"/>
<organism evidence="1 2">
    <name type="scientific">Leptospira fletcheri</name>
    <dbReference type="NCBI Taxonomy" id="2484981"/>
    <lineage>
        <taxon>Bacteria</taxon>
        <taxon>Pseudomonadati</taxon>
        <taxon>Spirochaetota</taxon>
        <taxon>Spirochaetia</taxon>
        <taxon>Leptospirales</taxon>
        <taxon>Leptospiraceae</taxon>
        <taxon>Leptospira</taxon>
    </lineage>
</organism>
<comment type="caution">
    <text evidence="1">The sequence shown here is derived from an EMBL/GenBank/DDBJ whole genome shotgun (WGS) entry which is preliminary data.</text>
</comment>
<dbReference type="RefSeq" id="WP_135767339.1">
    <property type="nucleotide sequence ID" value="NZ_RQET01000004.1"/>
</dbReference>
<evidence type="ECO:0000313" key="2">
    <source>
        <dbReference type="Proteomes" id="UP000298458"/>
    </source>
</evidence>
<dbReference type="AlphaFoldDB" id="A0A4R9GIH4"/>
<gene>
    <name evidence="1" type="ORF">EHO60_06520</name>
</gene>
<accession>A0A4R9GIH4</accession>
<dbReference type="OrthoDB" id="339341at2"/>
<protein>
    <recommendedName>
        <fullName evidence="3">Lipoprotein</fullName>
    </recommendedName>
</protein>
<reference evidence="1" key="1">
    <citation type="journal article" date="2019" name="PLoS Negl. Trop. Dis.">
        <title>Revisiting the worldwide diversity of Leptospira species in the environment.</title>
        <authorList>
            <person name="Vincent A.T."/>
            <person name="Schiettekatte O."/>
            <person name="Bourhy P."/>
            <person name="Veyrier F.J."/>
            <person name="Picardeau M."/>
        </authorList>
    </citation>
    <scope>NUCLEOTIDE SEQUENCE [LARGE SCALE GENOMIC DNA]</scope>
    <source>
        <strain evidence="1">SSW15</strain>
    </source>
</reference>
<name>A0A4R9GIH4_9LEPT</name>
<dbReference type="NCBIfam" id="NF047801">
    <property type="entry name" value="LIC10301_lipo"/>
    <property type="match status" value="1"/>
</dbReference>
<evidence type="ECO:0000313" key="1">
    <source>
        <dbReference type="EMBL" id="TGK11936.1"/>
    </source>
</evidence>
<evidence type="ECO:0008006" key="3">
    <source>
        <dbReference type="Google" id="ProtNLM"/>
    </source>
</evidence>
<keyword evidence="2" id="KW-1185">Reference proteome</keyword>
<dbReference type="EMBL" id="RQET01000004">
    <property type="protein sequence ID" value="TGK11936.1"/>
    <property type="molecule type" value="Genomic_DNA"/>
</dbReference>
<sequence length="137" mass="15636">MKKAILSFALILFLSACRKPLPERILGVWENTKTCGAEGNCRYPNPALGPSKLTVLENGLALYADPELEGPNKGKEFHIEYLLEEENTKSKSPELVFRFLNLGFEIRYVIAKSDEEELELFNPKKENTETYRRVGKK</sequence>
<dbReference type="Proteomes" id="UP000298458">
    <property type="component" value="Unassembled WGS sequence"/>
</dbReference>
<dbReference type="PROSITE" id="PS51257">
    <property type="entry name" value="PROKAR_LIPOPROTEIN"/>
    <property type="match status" value="1"/>
</dbReference>